<keyword evidence="1" id="KW-0175">Coiled coil</keyword>
<gene>
    <name evidence="3" type="ORF">CBR_g39185</name>
</gene>
<protein>
    <submittedName>
        <fullName evidence="3">Uncharacterized protein</fullName>
    </submittedName>
</protein>
<feature type="region of interest" description="Disordered" evidence="2">
    <location>
        <begin position="360"/>
        <end position="390"/>
    </location>
</feature>
<feature type="coiled-coil region" evidence="1">
    <location>
        <begin position="28"/>
        <end position="131"/>
    </location>
</feature>
<accession>A0A388LRB9</accession>
<dbReference type="AlphaFoldDB" id="A0A388LRB9"/>
<sequence>MGEEVKNSTMRLVCESVLGRKVDLPTHTDPKEQEITKLRRELEELKTKNTGDNMQEDVDRLRKEKKVLMRRQEQKKLKQEIAELKAKGKKIEEGKPWEAGLDSLRKEVEKLHSLQSLLEKKNEELVELKHASTHPEKRFDDLLQDVRSIKSAGKRPMETVTEKSPPTEPPKDKVRVDPTTTTMYTPKDMETLRKAYKDALEGKHMAQSEAEFFKQRLMKKLTPVPRSKRPTLTRRTTPRNLRMSLSRSLSEAEGQNLDSGEKDETGEGDEQTTASKDVAMLDRLVHKRWKELRIAKKVDHKALCEEEVITYIKIDQARMDIAEIRARGDFDHLRKDPRIGLDEEDLCDTCGLGHGHFGRCGRKSRPRPQSMTPSPRPIFLISPPPQKKKT</sequence>
<evidence type="ECO:0000256" key="2">
    <source>
        <dbReference type="SAM" id="MobiDB-lite"/>
    </source>
</evidence>
<feature type="region of interest" description="Disordered" evidence="2">
    <location>
        <begin position="217"/>
        <end position="277"/>
    </location>
</feature>
<feature type="region of interest" description="Disordered" evidence="2">
    <location>
        <begin position="150"/>
        <end position="189"/>
    </location>
</feature>
<reference evidence="3 4" key="1">
    <citation type="journal article" date="2018" name="Cell">
        <title>The Chara Genome: Secondary Complexity and Implications for Plant Terrestrialization.</title>
        <authorList>
            <person name="Nishiyama T."/>
            <person name="Sakayama H."/>
            <person name="Vries J.D."/>
            <person name="Buschmann H."/>
            <person name="Saint-Marcoux D."/>
            <person name="Ullrich K.K."/>
            <person name="Haas F.B."/>
            <person name="Vanderstraeten L."/>
            <person name="Becker D."/>
            <person name="Lang D."/>
            <person name="Vosolsobe S."/>
            <person name="Rombauts S."/>
            <person name="Wilhelmsson P.K.I."/>
            <person name="Janitza P."/>
            <person name="Kern R."/>
            <person name="Heyl A."/>
            <person name="Rumpler F."/>
            <person name="Villalobos L.I.A.C."/>
            <person name="Clay J.M."/>
            <person name="Skokan R."/>
            <person name="Toyoda A."/>
            <person name="Suzuki Y."/>
            <person name="Kagoshima H."/>
            <person name="Schijlen E."/>
            <person name="Tajeshwar N."/>
            <person name="Catarino B."/>
            <person name="Hetherington A.J."/>
            <person name="Saltykova A."/>
            <person name="Bonnot C."/>
            <person name="Breuninger H."/>
            <person name="Symeonidi A."/>
            <person name="Radhakrishnan G.V."/>
            <person name="Van Nieuwerburgh F."/>
            <person name="Deforce D."/>
            <person name="Chang C."/>
            <person name="Karol K.G."/>
            <person name="Hedrich R."/>
            <person name="Ulvskov P."/>
            <person name="Glockner G."/>
            <person name="Delwiche C.F."/>
            <person name="Petrasek J."/>
            <person name="Van de Peer Y."/>
            <person name="Friml J."/>
            <person name="Beilby M."/>
            <person name="Dolan L."/>
            <person name="Kohara Y."/>
            <person name="Sugano S."/>
            <person name="Fujiyama A."/>
            <person name="Delaux P.-M."/>
            <person name="Quint M."/>
            <person name="TheiBen G."/>
            <person name="Hagemann M."/>
            <person name="Harholt J."/>
            <person name="Dunand C."/>
            <person name="Zachgo S."/>
            <person name="Langdale J."/>
            <person name="Maumus F."/>
            <person name="Straeten D.V.D."/>
            <person name="Gould S.B."/>
            <person name="Rensing S.A."/>
        </authorList>
    </citation>
    <scope>NUCLEOTIDE SEQUENCE [LARGE SCALE GENOMIC DNA]</scope>
    <source>
        <strain evidence="3 4">S276</strain>
    </source>
</reference>
<dbReference type="Proteomes" id="UP000265515">
    <property type="component" value="Unassembled WGS sequence"/>
</dbReference>
<evidence type="ECO:0000313" key="4">
    <source>
        <dbReference type="Proteomes" id="UP000265515"/>
    </source>
</evidence>
<evidence type="ECO:0000256" key="1">
    <source>
        <dbReference type="SAM" id="Coils"/>
    </source>
</evidence>
<comment type="caution">
    <text evidence="3">The sequence shown here is derived from an EMBL/GenBank/DDBJ whole genome shotgun (WGS) entry which is preliminary data.</text>
</comment>
<dbReference type="Gramene" id="GBG84809">
    <property type="protein sequence ID" value="GBG84809"/>
    <property type="gene ID" value="CBR_g39185"/>
</dbReference>
<organism evidence="3 4">
    <name type="scientific">Chara braunii</name>
    <name type="common">Braun's stonewort</name>
    <dbReference type="NCBI Taxonomy" id="69332"/>
    <lineage>
        <taxon>Eukaryota</taxon>
        <taxon>Viridiplantae</taxon>
        <taxon>Streptophyta</taxon>
        <taxon>Charophyceae</taxon>
        <taxon>Charales</taxon>
        <taxon>Characeae</taxon>
        <taxon>Chara</taxon>
    </lineage>
</organism>
<feature type="compositionally biased region" description="Low complexity" evidence="2">
    <location>
        <begin position="233"/>
        <end position="249"/>
    </location>
</feature>
<proteinExistence type="predicted"/>
<name>A0A388LRB9_CHABU</name>
<keyword evidence="4" id="KW-1185">Reference proteome</keyword>
<dbReference type="EMBL" id="BFEA01000492">
    <property type="protein sequence ID" value="GBG84809.1"/>
    <property type="molecule type" value="Genomic_DNA"/>
</dbReference>
<evidence type="ECO:0000313" key="3">
    <source>
        <dbReference type="EMBL" id="GBG84809.1"/>
    </source>
</evidence>